<dbReference type="Proteomes" id="UP000248291">
    <property type="component" value="Unassembled WGS sequence"/>
</dbReference>
<evidence type="ECO:0000313" key="4">
    <source>
        <dbReference type="Proteomes" id="UP000248291"/>
    </source>
</evidence>
<name>A0A2V0QGF5_PSESF</name>
<organism evidence="1 3">
    <name type="scientific">Pseudomonas syringae pv. actinidiae</name>
    <dbReference type="NCBI Taxonomy" id="103796"/>
    <lineage>
        <taxon>Bacteria</taxon>
        <taxon>Pseudomonadati</taxon>
        <taxon>Pseudomonadota</taxon>
        <taxon>Gammaproteobacteria</taxon>
        <taxon>Pseudomonadales</taxon>
        <taxon>Pseudomonadaceae</taxon>
        <taxon>Pseudomonas</taxon>
        <taxon>Pseudomonas syringae</taxon>
    </lineage>
</organism>
<accession>A0A2V0QGF5</accession>
<evidence type="ECO:0000313" key="1">
    <source>
        <dbReference type="EMBL" id="GBH12089.1"/>
    </source>
</evidence>
<protein>
    <submittedName>
        <fullName evidence="1">Uncharacterized conserved protein YgiM</fullName>
    </submittedName>
</protein>
<sequence length="141" mass="15565">MHAHADPQIVLAYPLQQLDTQDIGDGFDLFDEGQGGVAEQNLFRPAILDHGLALNQALFFKAVEQPREGRSFYSHALRQLALGGRLGKTGEVQQDQPARLRKAEVSQPTIQLGAPAPGEVSELHPETMFVSQWHKVTRDSN</sequence>
<dbReference type="Proteomes" id="UP000247480">
    <property type="component" value="Unassembled WGS sequence"/>
</dbReference>
<gene>
    <name evidence="1" type="ORF">KPSA1_05552</name>
    <name evidence="2" type="ORF">KPSA3_05354</name>
</gene>
<reference evidence="1 3" key="1">
    <citation type="submission" date="2018-04" db="EMBL/GenBank/DDBJ databases">
        <title>Draft genome sequence of Pseudomonas syringae pv. actinidiae biovar 1 strains isolated from kiwifruit in Kagawa prefecture.</title>
        <authorList>
            <person name="Tabuchi M."/>
            <person name="Saito M."/>
            <person name="Fujiwara S."/>
            <person name="Sasa N."/>
            <person name="Akimitsu K."/>
            <person name="Gomi K."/>
            <person name="Konishi-Sugita S."/>
            <person name="Hamano K."/>
            <person name="Kataoka I."/>
        </authorList>
    </citation>
    <scope>NUCLEOTIDE SEQUENCE [LARGE SCALE GENOMIC DNA]</scope>
    <source>
        <strain evidence="1 3">MAFF212206</strain>
    </source>
</reference>
<dbReference type="EMBL" id="BGKA01000207">
    <property type="protein sequence ID" value="GBH19345.1"/>
    <property type="molecule type" value="Genomic_DNA"/>
</dbReference>
<dbReference type="AlphaFoldDB" id="A0A2V0QGF5"/>
<evidence type="ECO:0000313" key="2">
    <source>
        <dbReference type="EMBL" id="GBH19345.1"/>
    </source>
</evidence>
<dbReference type="EMBL" id="BGJZ01000290">
    <property type="protein sequence ID" value="GBH12089.1"/>
    <property type="molecule type" value="Genomic_DNA"/>
</dbReference>
<proteinExistence type="predicted"/>
<reference evidence="2 4" key="2">
    <citation type="submission" date="2018-04" db="EMBL/GenBank/DDBJ databases">
        <title>Draft genome sequence of Pseudomonas syringae pv. actinidiae biovar 3 strains isolated from kiwifruit in Kagawa prefecture.</title>
        <authorList>
            <person name="Tabuchi M."/>
            <person name="Saito M."/>
            <person name="Fujiwara S."/>
            <person name="Sasa N."/>
            <person name="Akimitsu K."/>
            <person name="Gomi K."/>
            <person name="Konishi-Sugita S."/>
            <person name="Hamano K."/>
            <person name="Kataoka I."/>
        </authorList>
    </citation>
    <scope>NUCLEOTIDE SEQUENCE [LARGE SCALE GENOMIC DNA]</scope>
    <source>
        <strain evidence="2 4">MAFF212211</strain>
    </source>
</reference>
<evidence type="ECO:0000313" key="3">
    <source>
        <dbReference type="Proteomes" id="UP000247480"/>
    </source>
</evidence>
<comment type="caution">
    <text evidence="1">The sequence shown here is derived from an EMBL/GenBank/DDBJ whole genome shotgun (WGS) entry which is preliminary data.</text>
</comment>